<proteinExistence type="inferred from homology"/>
<feature type="domain" description="AB hydrolase-1" evidence="5">
    <location>
        <begin position="85"/>
        <end position="457"/>
    </location>
</feature>
<evidence type="ECO:0000313" key="7">
    <source>
        <dbReference type="EMBL" id="NOL39491.1"/>
    </source>
</evidence>
<feature type="chain" id="PRO_5038257864" evidence="4">
    <location>
        <begin position="23"/>
        <end position="506"/>
    </location>
</feature>
<dbReference type="AlphaFoldDB" id="A0A7Y4KX33"/>
<comment type="similarity">
    <text evidence="1">Belongs to the peptidase S33 family.</text>
</comment>
<evidence type="ECO:0000256" key="1">
    <source>
        <dbReference type="ARBA" id="ARBA00010088"/>
    </source>
</evidence>
<keyword evidence="8" id="KW-1185">Reference proteome</keyword>
<dbReference type="RefSeq" id="WP_171671203.1">
    <property type="nucleotide sequence ID" value="NZ_BAAAGT010000003.1"/>
</dbReference>
<keyword evidence="2 4" id="KW-0732">Signal</keyword>
<dbReference type="SUPFAM" id="SSF53474">
    <property type="entry name" value="alpha/beta-Hydrolases"/>
    <property type="match status" value="1"/>
</dbReference>
<organism evidence="7 8">
    <name type="scientific">Kribbella sandramycini</name>
    <dbReference type="NCBI Taxonomy" id="60450"/>
    <lineage>
        <taxon>Bacteria</taxon>
        <taxon>Bacillati</taxon>
        <taxon>Actinomycetota</taxon>
        <taxon>Actinomycetes</taxon>
        <taxon>Propionibacteriales</taxon>
        <taxon>Kribbellaceae</taxon>
        <taxon>Kribbella</taxon>
    </lineage>
</organism>
<dbReference type="Proteomes" id="UP000534306">
    <property type="component" value="Unassembled WGS sequence"/>
</dbReference>
<reference evidence="6 9" key="2">
    <citation type="submission" date="2020-08" db="EMBL/GenBank/DDBJ databases">
        <title>Sequencing the genomes of 1000 actinobacteria strains.</title>
        <authorList>
            <person name="Klenk H.-P."/>
        </authorList>
    </citation>
    <scope>NUCLEOTIDE SEQUENCE [LARGE SCALE GENOMIC DNA]</scope>
    <source>
        <strain evidence="6 9">DSM 15626</strain>
    </source>
</reference>
<name>A0A7Y4KX33_9ACTN</name>
<evidence type="ECO:0000313" key="9">
    <source>
        <dbReference type="Proteomes" id="UP000553957"/>
    </source>
</evidence>
<evidence type="ECO:0000259" key="5">
    <source>
        <dbReference type="Pfam" id="PF00561"/>
    </source>
</evidence>
<accession>A0A7Y4KX33</accession>
<dbReference type="InterPro" id="IPR000073">
    <property type="entry name" value="AB_hydrolase_1"/>
</dbReference>
<keyword evidence="3 7" id="KW-0378">Hydrolase</keyword>
<evidence type="ECO:0000313" key="8">
    <source>
        <dbReference type="Proteomes" id="UP000534306"/>
    </source>
</evidence>
<dbReference type="EMBL" id="JACHKF010000001">
    <property type="protein sequence ID" value="MBB6567914.1"/>
    <property type="molecule type" value="Genomic_DNA"/>
</dbReference>
<dbReference type="PANTHER" id="PTHR43248">
    <property type="entry name" value="2-SUCCINYL-6-HYDROXY-2,4-CYCLOHEXADIENE-1-CARBOXYLATE SYNTHASE"/>
    <property type="match status" value="1"/>
</dbReference>
<evidence type="ECO:0000256" key="3">
    <source>
        <dbReference type="ARBA" id="ARBA00022801"/>
    </source>
</evidence>
<feature type="signal peptide" evidence="4">
    <location>
        <begin position="1"/>
        <end position="22"/>
    </location>
</feature>
<sequence length="506" mass="54514">MRIVRSLTAVATALALVTPVTAAAKAPYDVPRINWGSCGAAPELAPFQCASVEVPTDYDRPNGPTTTIALTRLPAADPAQRVGSLFINPGGPGAPGVPFVQQIASSYSPQLRARFDIVGFDPRGVGLSDPATCYPTAAEEAVVLAKLKDFPVTAAEERGYIADAAKLAASCRRTSPDRLRHMSTANVARDLDLLRRAVGDAKLSYLGYSYGTFLAATYAKLFPNNVRALVMDGTLVPERYTGSNGERLPVGARYRQGEAASDSYQQFLLECKKAAAACPLNALGDPRTVVENLLERLKTKPIGHFDYPTTVGYMFGSFYSSTTYPALAQQLAELATSATSAKAVRKEDYPSIGNALQPCIETRNTGRPLSYPAYADAADGRAPHFGRFRAWIGIHCEFLGLKDQDAYFAPWPNQVRRPVLIFGTRHDPGTPYEATRPFANLWPDARMVTIEGWGHATSLGASKCADRLLTTYLSTLQAPSDGSTCQQDRKPFDPLPAGKSVAGLIR</sequence>
<gene>
    <name evidence="6" type="ORF">HNR71_003551</name>
    <name evidence="7" type="ORF">HPO96_04445</name>
</gene>
<dbReference type="Gene3D" id="3.40.50.1820">
    <property type="entry name" value="alpha/beta hydrolase"/>
    <property type="match status" value="1"/>
</dbReference>
<dbReference type="Pfam" id="PF00561">
    <property type="entry name" value="Abhydrolase_1"/>
    <property type="match status" value="1"/>
</dbReference>
<evidence type="ECO:0000256" key="2">
    <source>
        <dbReference type="ARBA" id="ARBA00022729"/>
    </source>
</evidence>
<evidence type="ECO:0000313" key="6">
    <source>
        <dbReference type="EMBL" id="MBB6567914.1"/>
    </source>
</evidence>
<comment type="caution">
    <text evidence="7">The sequence shown here is derived from an EMBL/GenBank/DDBJ whole genome shotgun (WGS) entry which is preliminary data.</text>
</comment>
<dbReference type="EMBL" id="JABJRC010000001">
    <property type="protein sequence ID" value="NOL39491.1"/>
    <property type="molecule type" value="Genomic_DNA"/>
</dbReference>
<dbReference type="InterPro" id="IPR051601">
    <property type="entry name" value="Serine_prot/Carboxylest_S33"/>
</dbReference>
<reference evidence="7 8" key="1">
    <citation type="submission" date="2020-05" db="EMBL/GenBank/DDBJ databases">
        <title>Genome sequence of Kribbella sandramycini ATCC 39419.</title>
        <authorList>
            <person name="Maclea K.S."/>
            <person name="Fair J.L."/>
        </authorList>
    </citation>
    <scope>NUCLEOTIDE SEQUENCE [LARGE SCALE GENOMIC DNA]</scope>
    <source>
        <strain evidence="7 8">ATCC 39419</strain>
    </source>
</reference>
<protein>
    <submittedName>
        <fullName evidence="7">Alpha/beta fold hydrolase</fullName>
    </submittedName>
    <submittedName>
        <fullName evidence="6">Pimeloyl-ACP methyl ester carboxylesterase</fullName>
    </submittedName>
</protein>
<evidence type="ECO:0000256" key="4">
    <source>
        <dbReference type="SAM" id="SignalP"/>
    </source>
</evidence>
<dbReference type="GO" id="GO:0016787">
    <property type="term" value="F:hydrolase activity"/>
    <property type="evidence" value="ECO:0007669"/>
    <property type="project" value="UniProtKB-KW"/>
</dbReference>
<dbReference type="PANTHER" id="PTHR43248:SF29">
    <property type="entry name" value="TRIPEPTIDYL AMINOPEPTIDASE"/>
    <property type="match status" value="1"/>
</dbReference>
<dbReference type="InterPro" id="IPR029058">
    <property type="entry name" value="AB_hydrolase_fold"/>
</dbReference>
<dbReference type="Proteomes" id="UP000553957">
    <property type="component" value="Unassembled WGS sequence"/>
</dbReference>